<reference evidence="1" key="1">
    <citation type="submission" date="2021-05" db="EMBL/GenBank/DDBJ databases">
        <authorList>
            <person name="Pan Q."/>
            <person name="Jouanno E."/>
            <person name="Zahm M."/>
            <person name="Klopp C."/>
            <person name="Cabau C."/>
            <person name="Louis A."/>
            <person name="Berthelot C."/>
            <person name="Parey E."/>
            <person name="Roest Crollius H."/>
            <person name="Montfort J."/>
            <person name="Robinson-Rechavi M."/>
            <person name="Bouchez O."/>
            <person name="Lampietro C."/>
            <person name="Lopez Roques C."/>
            <person name="Donnadieu C."/>
            <person name="Postlethwait J."/>
            <person name="Bobe J."/>
            <person name="Dillon D."/>
            <person name="Chandos A."/>
            <person name="von Hippel F."/>
            <person name="Guiguen Y."/>
        </authorList>
    </citation>
    <scope>NUCLEOTIDE SEQUENCE</scope>
    <source>
        <strain evidence="1">YG-Jan2019</strain>
    </source>
</reference>
<organism evidence="1 2">
    <name type="scientific">Dallia pectoralis</name>
    <name type="common">Alaska blackfish</name>
    <dbReference type="NCBI Taxonomy" id="75939"/>
    <lineage>
        <taxon>Eukaryota</taxon>
        <taxon>Metazoa</taxon>
        <taxon>Chordata</taxon>
        <taxon>Craniata</taxon>
        <taxon>Vertebrata</taxon>
        <taxon>Euteleostomi</taxon>
        <taxon>Actinopterygii</taxon>
        <taxon>Neopterygii</taxon>
        <taxon>Teleostei</taxon>
        <taxon>Protacanthopterygii</taxon>
        <taxon>Esociformes</taxon>
        <taxon>Umbridae</taxon>
        <taxon>Dallia</taxon>
    </lineage>
</organism>
<accession>A0ACC2G745</accession>
<dbReference type="Proteomes" id="UP001157502">
    <property type="component" value="Chromosome 16"/>
</dbReference>
<gene>
    <name evidence="1" type="ORF">DPEC_G00195580</name>
</gene>
<evidence type="ECO:0000313" key="2">
    <source>
        <dbReference type="Proteomes" id="UP001157502"/>
    </source>
</evidence>
<evidence type="ECO:0000313" key="1">
    <source>
        <dbReference type="EMBL" id="KAJ7999549.1"/>
    </source>
</evidence>
<dbReference type="EMBL" id="CM055743">
    <property type="protein sequence ID" value="KAJ7999549.1"/>
    <property type="molecule type" value="Genomic_DNA"/>
</dbReference>
<keyword evidence="2" id="KW-1185">Reference proteome</keyword>
<proteinExistence type="predicted"/>
<name>A0ACC2G745_DALPE</name>
<protein>
    <submittedName>
        <fullName evidence="1">Uncharacterized protein</fullName>
    </submittedName>
</protein>
<comment type="caution">
    <text evidence="1">The sequence shown here is derived from an EMBL/GenBank/DDBJ whole genome shotgun (WGS) entry which is preliminary data.</text>
</comment>
<sequence length="136" mass="14953">MFVTDLIRDALTSQTQRRNAIAPEMKVISTLRYLATGKIQQCSSDDLGLSQPSVCSAISQTISALSEPLIVLQFILFPLDIPSMQAKKTAFMNIAGFPGVVGDGTHIRIIVPSASEDDGVYVNRNRCQHKRSSWKE</sequence>